<protein>
    <recommendedName>
        <fullName evidence="4">Secreted protein</fullName>
    </recommendedName>
</protein>
<feature type="signal peptide" evidence="1">
    <location>
        <begin position="1"/>
        <end position="18"/>
    </location>
</feature>
<name>A0A2T3Z7L1_TRIA4</name>
<dbReference type="AlphaFoldDB" id="A0A2T3Z7L1"/>
<reference evidence="2 3" key="1">
    <citation type="submission" date="2016-07" db="EMBL/GenBank/DDBJ databases">
        <title>Multiple horizontal gene transfer events from other fungi enriched the ability of initially mycotrophic Trichoderma (Ascomycota) to feed on dead plant biomass.</title>
        <authorList>
            <consortium name="DOE Joint Genome Institute"/>
            <person name="Aerts A."/>
            <person name="Atanasova L."/>
            <person name="Chenthamara K."/>
            <person name="Zhang J."/>
            <person name="Grujic M."/>
            <person name="Henrissat B."/>
            <person name="Kuo A."/>
            <person name="Salamov A."/>
            <person name="Lipzen A."/>
            <person name="Labutti K."/>
            <person name="Barry K."/>
            <person name="Miao Y."/>
            <person name="Rahimi M.J."/>
            <person name="Shen Q."/>
            <person name="Grigoriev I.V."/>
            <person name="Kubicek C.P."/>
            <person name="Druzhinina I.S."/>
        </authorList>
    </citation>
    <scope>NUCLEOTIDE SEQUENCE [LARGE SCALE GENOMIC DNA]</scope>
    <source>
        <strain evidence="2 3">CBS 433.97</strain>
    </source>
</reference>
<evidence type="ECO:0000313" key="3">
    <source>
        <dbReference type="Proteomes" id="UP000240493"/>
    </source>
</evidence>
<gene>
    <name evidence="2" type="ORF">M441DRAFT_69205</name>
</gene>
<organism evidence="2 3">
    <name type="scientific">Trichoderma asperellum (strain ATCC 204424 / CBS 433.97 / NBRC 101777)</name>
    <dbReference type="NCBI Taxonomy" id="1042311"/>
    <lineage>
        <taxon>Eukaryota</taxon>
        <taxon>Fungi</taxon>
        <taxon>Dikarya</taxon>
        <taxon>Ascomycota</taxon>
        <taxon>Pezizomycotina</taxon>
        <taxon>Sordariomycetes</taxon>
        <taxon>Hypocreomycetidae</taxon>
        <taxon>Hypocreales</taxon>
        <taxon>Hypocreaceae</taxon>
        <taxon>Trichoderma</taxon>
    </lineage>
</organism>
<proteinExistence type="predicted"/>
<dbReference type="Proteomes" id="UP000240493">
    <property type="component" value="Unassembled WGS sequence"/>
</dbReference>
<evidence type="ECO:0008006" key="4">
    <source>
        <dbReference type="Google" id="ProtNLM"/>
    </source>
</evidence>
<evidence type="ECO:0000256" key="1">
    <source>
        <dbReference type="SAM" id="SignalP"/>
    </source>
</evidence>
<keyword evidence="1" id="KW-0732">Signal</keyword>
<keyword evidence="3" id="KW-1185">Reference proteome</keyword>
<accession>A0A2T3Z7L1</accession>
<evidence type="ECO:0000313" key="2">
    <source>
        <dbReference type="EMBL" id="PTB40772.1"/>
    </source>
</evidence>
<sequence>MAASNKLFFLFLWDCLKGRSCPWPWMRRPPGTLIEASEPAYPFDGGLTLPSTPPWPKLIMFCTRTDLDSVLSLKI</sequence>
<dbReference type="EMBL" id="KZ679262">
    <property type="protein sequence ID" value="PTB40772.1"/>
    <property type="molecule type" value="Genomic_DNA"/>
</dbReference>
<feature type="chain" id="PRO_5015443129" description="Secreted protein" evidence="1">
    <location>
        <begin position="19"/>
        <end position="75"/>
    </location>
</feature>